<sequence length="205" mass="22107">MTRNMKWACHSLREIALKGRRECMDSCRMGACHSLRGELGRYVAAEPSRRKAEKEPVRAYTKLPSSSALAVTPDHGAQAQARQNAGTQVDTSVPCVLDASVQPTGSSTTPIFVEDKEKAAESIPPPPARKEIVMALRAPSAAPVVQPKGRKRKFIKGGDGESSQRGGSNLESGLRGKFVSLIDGIRSCGRGKWRRRSPELGRGDG</sequence>
<reference evidence="2 3" key="1">
    <citation type="journal article" date="2020" name="BMC Genomics">
        <title>Intraspecific diversification of the crop wild relative Brassica cretica Lam. using demographic model selection.</title>
        <authorList>
            <person name="Kioukis A."/>
            <person name="Michalopoulou V.A."/>
            <person name="Briers L."/>
            <person name="Pirintsos S."/>
            <person name="Studholme D.J."/>
            <person name="Pavlidis P."/>
            <person name="Sarris P.F."/>
        </authorList>
    </citation>
    <scope>NUCLEOTIDE SEQUENCE [LARGE SCALE GENOMIC DNA]</scope>
    <source>
        <strain evidence="3">cv. PFS-1207/04</strain>
    </source>
</reference>
<evidence type="ECO:0000313" key="2">
    <source>
        <dbReference type="EMBL" id="KAF3568678.1"/>
    </source>
</evidence>
<evidence type="ECO:0000256" key="1">
    <source>
        <dbReference type="SAM" id="MobiDB-lite"/>
    </source>
</evidence>
<feature type="region of interest" description="Disordered" evidence="1">
    <location>
        <begin position="143"/>
        <end position="173"/>
    </location>
</feature>
<gene>
    <name evidence="2" type="ORF">DY000_02015867</name>
</gene>
<evidence type="ECO:0000313" key="3">
    <source>
        <dbReference type="Proteomes" id="UP000266723"/>
    </source>
</evidence>
<proteinExistence type="predicted"/>
<protein>
    <submittedName>
        <fullName evidence="2">Uncharacterized protein</fullName>
    </submittedName>
</protein>
<dbReference type="Proteomes" id="UP000266723">
    <property type="component" value="Unassembled WGS sequence"/>
</dbReference>
<keyword evidence="3" id="KW-1185">Reference proteome</keyword>
<dbReference type="EMBL" id="QGKV02000759">
    <property type="protein sequence ID" value="KAF3568678.1"/>
    <property type="molecule type" value="Genomic_DNA"/>
</dbReference>
<name>A0ABQ7D9Z6_BRACR</name>
<organism evidence="2 3">
    <name type="scientific">Brassica cretica</name>
    <name type="common">Mustard</name>
    <dbReference type="NCBI Taxonomy" id="69181"/>
    <lineage>
        <taxon>Eukaryota</taxon>
        <taxon>Viridiplantae</taxon>
        <taxon>Streptophyta</taxon>
        <taxon>Embryophyta</taxon>
        <taxon>Tracheophyta</taxon>
        <taxon>Spermatophyta</taxon>
        <taxon>Magnoliopsida</taxon>
        <taxon>eudicotyledons</taxon>
        <taxon>Gunneridae</taxon>
        <taxon>Pentapetalae</taxon>
        <taxon>rosids</taxon>
        <taxon>malvids</taxon>
        <taxon>Brassicales</taxon>
        <taxon>Brassicaceae</taxon>
        <taxon>Brassiceae</taxon>
        <taxon>Brassica</taxon>
    </lineage>
</organism>
<accession>A0ABQ7D9Z6</accession>
<feature type="compositionally biased region" description="Polar residues" evidence="1">
    <location>
        <begin position="161"/>
        <end position="171"/>
    </location>
</feature>
<comment type="caution">
    <text evidence="2">The sequence shown here is derived from an EMBL/GenBank/DDBJ whole genome shotgun (WGS) entry which is preliminary data.</text>
</comment>